<evidence type="ECO:0000313" key="8">
    <source>
        <dbReference type="Proteomes" id="UP000255193"/>
    </source>
</evidence>
<sequence>MRRVILLVTIFSAVQLHAADTPNLNVLNQQQAAQEQQIINAQVKGTAEDVFLQNKSTTSQSIVSFSQLHEQPCFLIKKVKLKAPSKQLAWDFGFVLDDLEYSKDKVLGQCIGTQGLQLAITKAQSALIDKGYLTSRIMVEPQDLSTGVLILTLVPGKIHQIYRDKATADRINLHNAMVVEEGNIFVVRELEKSLENIRLPSNVTANVAITPPHTPIEQLDNQYSYSDLVVSRQQAKKLNYRLSIDDAGNESTGKYQGTVGLQINEPLLSNDVLNISYLHSIDPWNHTKLPAANHNFYINYQYPFKKWLLETSYNDYNYYQTLAGLDYDPVYKGKSKRMQVKLNRELRRTSDSKLTGSIAVGAQKSNNYIDNLEILVQQRKTANYQLGLNYEKNNKDNSRLNIDMTFEKGMGGFGAEPIPETYFSEVAVHPVIITMNGSYNLPFTVNKNLLNYKTNVSLQYSPNELSSQDRFSIGSRYTVRGFDGESMLLGEKGLTIQQELGWQIPKLPIANQLYMGIDQGWVGGESTKYLADKSLTGAVLGLRLFSQNFTLDGFISKPLDAPNGISKDSNAGFQLSVNY</sequence>
<proteinExistence type="predicted"/>
<dbReference type="PANTHER" id="PTHR34597">
    <property type="entry name" value="SLR1661 PROTEIN"/>
    <property type="match status" value="1"/>
</dbReference>
<protein>
    <submittedName>
        <fullName evidence="7">TpsB transporter</fullName>
    </submittedName>
</protein>
<dbReference type="GO" id="GO:0008320">
    <property type="term" value="F:protein transmembrane transporter activity"/>
    <property type="evidence" value="ECO:0007669"/>
    <property type="project" value="TreeGrafter"/>
</dbReference>
<dbReference type="InterPro" id="IPR051544">
    <property type="entry name" value="TPS_OM_transporter"/>
</dbReference>
<evidence type="ECO:0000256" key="2">
    <source>
        <dbReference type="ARBA" id="ARBA00022692"/>
    </source>
</evidence>
<dbReference type="Pfam" id="PF03865">
    <property type="entry name" value="ShlB"/>
    <property type="match status" value="1"/>
</dbReference>
<dbReference type="EMBL" id="UGQA01000005">
    <property type="protein sequence ID" value="STZ01678.1"/>
    <property type="molecule type" value="Genomic_DNA"/>
</dbReference>
<dbReference type="InterPro" id="IPR013686">
    <property type="entry name" value="Polypept-transport_assoc_ShlB"/>
</dbReference>
<keyword evidence="1" id="KW-1134">Transmembrane beta strand</keyword>
<dbReference type="GO" id="GO:0046819">
    <property type="term" value="P:protein secretion by the type V secretion system"/>
    <property type="evidence" value="ECO:0007669"/>
    <property type="project" value="TreeGrafter"/>
</dbReference>
<dbReference type="InterPro" id="IPR027282">
    <property type="entry name" value="TPS"/>
</dbReference>
<dbReference type="Gene3D" id="2.40.160.50">
    <property type="entry name" value="membrane protein fhac: a member of the omp85/tpsb transporter family"/>
    <property type="match status" value="1"/>
</dbReference>
<name>A0A378QLN0_9GAMM</name>
<evidence type="ECO:0000256" key="4">
    <source>
        <dbReference type="SAM" id="SignalP"/>
    </source>
</evidence>
<evidence type="ECO:0000259" key="5">
    <source>
        <dbReference type="Pfam" id="PF03865"/>
    </source>
</evidence>
<dbReference type="PIRSF" id="PIRSF029745">
    <property type="entry name" value="FhaC"/>
    <property type="match status" value="1"/>
</dbReference>
<evidence type="ECO:0000256" key="3">
    <source>
        <dbReference type="ARBA" id="ARBA00023237"/>
    </source>
</evidence>
<evidence type="ECO:0000313" key="7">
    <source>
        <dbReference type="EMBL" id="STZ01678.1"/>
    </source>
</evidence>
<keyword evidence="4" id="KW-0732">Signal</keyword>
<feature type="chain" id="PRO_5016647671" evidence="4">
    <location>
        <begin position="19"/>
        <end position="579"/>
    </location>
</feature>
<reference evidence="7 8" key="1">
    <citation type="submission" date="2018-06" db="EMBL/GenBank/DDBJ databases">
        <authorList>
            <consortium name="Pathogen Informatics"/>
            <person name="Doyle S."/>
        </authorList>
    </citation>
    <scope>NUCLEOTIDE SEQUENCE [LARGE SCALE GENOMIC DNA]</scope>
    <source>
        <strain evidence="7 8">NCTC11091</strain>
    </source>
</reference>
<gene>
    <name evidence="7" type="primary">fhaC_1</name>
    <name evidence="7" type="ORF">NCTC11091_02151</name>
</gene>
<keyword evidence="1" id="KW-0472">Membrane</keyword>
<dbReference type="Pfam" id="PF08479">
    <property type="entry name" value="POTRA_2"/>
    <property type="match status" value="1"/>
</dbReference>
<dbReference type="Gene3D" id="3.10.20.310">
    <property type="entry name" value="membrane protein fhac"/>
    <property type="match status" value="1"/>
</dbReference>
<evidence type="ECO:0000259" key="6">
    <source>
        <dbReference type="Pfam" id="PF08479"/>
    </source>
</evidence>
<dbReference type="RefSeq" id="WP_079352234.1">
    <property type="nucleotide sequence ID" value="NZ_MXAO01000074.1"/>
</dbReference>
<dbReference type="GO" id="GO:0098046">
    <property type="term" value="C:type V protein secretion system complex"/>
    <property type="evidence" value="ECO:0007669"/>
    <property type="project" value="TreeGrafter"/>
</dbReference>
<dbReference type="InterPro" id="IPR005565">
    <property type="entry name" value="Hemolysn_activator_HlyB_C"/>
</dbReference>
<feature type="domain" description="Polypeptide-transport-associated ShlB-type" evidence="6">
    <location>
        <begin position="99"/>
        <end position="156"/>
    </location>
</feature>
<dbReference type="Proteomes" id="UP000255193">
    <property type="component" value="Unassembled WGS sequence"/>
</dbReference>
<keyword evidence="3" id="KW-0998">Cell outer membrane</keyword>
<dbReference type="AlphaFoldDB" id="A0A378QLN0"/>
<feature type="domain" description="Haemolysin activator HlyB C-terminal" evidence="5">
    <location>
        <begin position="225"/>
        <end position="544"/>
    </location>
</feature>
<organism evidence="7 8">
    <name type="scientific">Faucicola atlantae</name>
    <dbReference type="NCBI Taxonomy" id="34059"/>
    <lineage>
        <taxon>Bacteria</taxon>
        <taxon>Pseudomonadati</taxon>
        <taxon>Pseudomonadota</taxon>
        <taxon>Gammaproteobacteria</taxon>
        <taxon>Moraxellales</taxon>
        <taxon>Moraxellaceae</taxon>
        <taxon>Faucicola</taxon>
    </lineage>
</organism>
<dbReference type="PANTHER" id="PTHR34597:SF3">
    <property type="entry name" value="OUTER MEMBRANE TRANSPORTER CDIB"/>
    <property type="match status" value="1"/>
</dbReference>
<keyword evidence="2" id="KW-0812">Transmembrane</keyword>
<feature type="signal peptide" evidence="4">
    <location>
        <begin position="1"/>
        <end position="18"/>
    </location>
</feature>
<evidence type="ECO:0000256" key="1">
    <source>
        <dbReference type="ARBA" id="ARBA00022452"/>
    </source>
</evidence>
<accession>A0A378QLN0</accession>